<organism evidence="1 2">
    <name type="scientific">Salegentibacter holothuriorum</name>
    <dbReference type="NCBI Taxonomy" id="241145"/>
    <lineage>
        <taxon>Bacteria</taxon>
        <taxon>Pseudomonadati</taxon>
        <taxon>Bacteroidota</taxon>
        <taxon>Flavobacteriia</taxon>
        <taxon>Flavobacteriales</taxon>
        <taxon>Flavobacteriaceae</taxon>
        <taxon>Salegentibacter</taxon>
    </lineage>
</organism>
<gene>
    <name evidence="1" type="ORF">SAMN05660776_1365</name>
</gene>
<dbReference type="Proteomes" id="UP000190230">
    <property type="component" value="Unassembled WGS sequence"/>
</dbReference>
<keyword evidence="2" id="KW-1185">Reference proteome</keyword>
<proteinExistence type="predicted"/>
<evidence type="ECO:0000313" key="2">
    <source>
        <dbReference type="Proteomes" id="UP000190230"/>
    </source>
</evidence>
<accession>A0A1T5BPB1</accession>
<dbReference type="RefSeq" id="WP_079719998.1">
    <property type="nucleotide sequence ID" value="NZ_FUYY01000002.1"/>
</dbReference>
<evidence type="ECO:0000313" key="1">
    <source>
        <dbReference type="EMBL" id="SKB48975.1"/>
    </source>
</evidence>
<dbReference type="EMBL" id="FUYY01000002">
    <property type="protein sequence ID" value="SKB48975.1"/>
    <property type="molecule type" value="Genomic_DNA"/>
</dbReference>
<protein>
    <submittedName>
        <fullName evidence="1">Uncharacterized protein</fullName>
    </submittedName>
</protein>
<sequence>MKSPEQRLKNLISSYSRRVHNKLRFETASEAFKIIRQISYDFDTNAYSIKNTKNFISTYNVNSQDYIRFAEEVFRVYFFEKKIGLGRATKFLRTLKKSKNFNSLAKFGLRKNKDINDVFKLVNLIVETLCISKKEALELTHRNIETGYSLSYFKKIYSEDSENL</sequence>
<dbReference type="AlphaFoldDB" id="A0A1T5BPB1"/>
<dbReference type="STRING" id="241145.SAMN05660776_1365"/>
<name>A0A1T5BPB1_9FLAO</name>
<reference evidence="2" key="1">
    <citation type="submission" date="2017-02" db="EMBL/GenBank/DDBJ databases">
        <authorList>
            <person name="Varghese N."/>
            <person name="Submissions S."/>
        </authorList>
    </citation>
    <scope>NUCLEOTIDE SEQUENCE [LARGE SCALE GENOMIC DNA]</scope>
    <source>
        <strain evidence="2">DSM 23405</strain>
    </source>
</reference>